<dbReference type="PRINTS" id="PR00032">
    <property type="entry name" value="HTHARAC"/>
</dbReference>
<dbReference type="PROSITE" id="PS00041">
    <property type="entry name" value="HTH_ARAC_FAMILY_1"/>
    <property type="match status" value="1"/>
</dbReference>
<sequence length="307" mass="34712">MTLLSECASSVVNCQRMPGKLVFASHGRPWRDLLVKIYTLQQIEDGVIIPSVAEPFVVWVLSGDAVIEERELDGAWTANHVRAGDFYLTTSPTPYELRWKAVGSERLEVMHLYLGLPLFRQAAREVLGKAGRRASLREVSGRHDPVLSAFLEQLHREITAPPGRPSMLFVQGIAQSVAVHLVRHYADTKTAGAGGGLRGGRLPASSLRRITDYMEAHLDEEFRLDGLAREAGMSKFHFCRLFNKTTGHSPSRYFIRLRMERARRLLRETRRSVIEIGLDVGYTSPSHFAQVFQRETGMPPSEYRRRE</sequence>
<protein>
    <submittedName>
        <fullName evidence="5">AraC family transcriptional regulator</fullName>
    </submittedName>
</protein>
<dbReference type="InterPro" id="IPR009057">
    <property type="entry name" value="Homeodomain-like_sf"/>
</dbReference>
<dbReference type="EMBL" id="LRRQ01000030">
    <property type="protein sequence ID" value="OAM91322.1"/>
    <property type="molecule type" value="Genomic_DNA"/>
</dbReference>
<evidence type="ECO:0000256" key="2">
    <source>
        <dbReference type="ARBA" id="ARBA00023125"/>
    </source>
</evidence>
<dbReference type="PANTHER" id="PTHR46796">
    <property type="entry name" value="HTH-TYPE TRANSCRIPTIONAL ACTIVATOR RHAS-RELATED"/>
    <property type="match status" value="1"/>
</dbReference>
<dbReference type="InterPro" id="IPR018062">
    <property type="entry name" value="HTH_AraC-typ_CS"/>
</dbReference>
<keyword evidence="3" id="KW-0804">Transcription</keyword>
<proteinExistence type="predicted"/>
<evidence type="ECO:0000256" key="3">
    <source>
        <dbReference type="ARBA" id="ARBA00023163"/>
    </source>
</evidence>
<dbReference type="GO" id="GO:0003700">
    <property type="term" value="F:DNA-binding transcription factor activity"/>
    <property type="evidence" value="ECO:0007669"/>
    <property type="project" value="InterPro"/>
</dbReference>
<dbReference type="PROSITE" id="PS01124">
    <property type="entry name" value="HTH_ARAC_FAMILY_2"/>
    <property type="match status" value="1"/>
</dbReference>
<dbReference type="SUPFAM" id="SSF46689">
    <property type="entry name" value="Homeodomain-like"/>
    <property type="match status" value="2"/>
</dbReference>
<dbReference type="Pfam" id="PF12833">
    <property type="entry name" value="HTH_18"/>
    <property type="match status" value="1"/>
</dbReference>
<comment type="caution">
    <text evidence="5">The sequence shown here is derived from an EMBL/GenBank/DDBJ whole genome shotgun (WGS) entry which is preliminary data.</text>
</comment>
<keyword evidence="1" id="KW-0805">Transcription regulation</keyword>
<dbReference type="AlphaFoldDB" id="A0A178IN47"/>
<gene>
    <name evidence="5" type="ORF">AW736_03680</name>
</gene>
<dbReference type="SMART" id="SM00342">
    <property type="entry name" value="HTH_ARAC"/>
    <property type="match status" value="1"/>
</dbReference>
<dbReference type="STRING" id="1184151.AW736_03680"/>
<dbReference type="GO" id="GO:0043565">
    <property type="term" value="F:sequence-specific DNA binding"/>
    <property type="evidence" value="ECO:0007669"/>
    <property type="project" value="InterPro"/>
</dbReference>
<dbReference type="Proteomes" id="UP000078486">
    <property type="component" value="Unassembled WGS sequence"/>
</dbReference>
<evidence type="ECO:0000313" key="5">
    <source>
        <dbReference type="EMBL" id="OAM91322.1"/>
    </source>
</evidence>
<dbReference type="PANTHER" id="PTHR46796:SF6">
    <property type="entry name" value="ARAC SUBFAMILY"/>
    <property type="match status" value="1"/>
</dbReference>
<evidence type="ECO:0000313" key="6">
    <source>
        <dbReference type="Proteomes" id="UP000078486"/>
    </source>
</evidence>
<accession>A0A178IN47</accession>
<keyword evidence="2" id="KW-0238">DNA-binding</keyword>
<dbReference type="RefSeq" id="WP_068768901.1">
    <property type="nucleotide sequence ID" value="NZ_CP109796.1"/>
</dbReference>
<dbReference type="InterPro" id="IPR018060">
    <property type="entry name" value="HTH_AraC"/>
</dbReference>
<keyword evidence="6" id="KW-1185">Reference proteome</keyword>
<evidence type="ECO:0000259" key="4">
    <source>
        <dbReference type="PROSITE" id="PS01124"/>
    </source>
</evidence>
<dbReference type="Gene3D" id="1.10.10.60">
    <property type="entry name" value="Homeodomain-like"/>
    <property type="match status" value="2"/>
</dbReference>
<name>A0A178IN47_9BACT</name>
<dbReference type="InterPro" id="IPR020449">
    <property type="entry name" value="Tscrpt_reg_AraC-type_HTH"/>
</dbReference>
<dbReference type="OrthoDB" id="5622169at2"/>
<organism evidence="5 6">
    <name type="scientific">Termitidicoccus mucosus</name>
    <dbReference type="NCBI Taxonomy" id="1184151"/>
    <lineage>
        <taxon>Bacteria</taxon>
        <taxon>Pseudomonadati</taxon>
        <taxon>Verrucomicrobiota</taxon>
        <taxon>Opitutia</taxon>
        <taxon>Opitutales</taxon>
        <taxon>Opitutaceae</taxon>
        <taxon>Termitidicoccus</taxon>
    </lineage>
</organism>
<evidence type="ECO:0000256" key="1">
    <source>
        <dbReference type="ARBA" id="ARBA00023015"/>
    </source>
</evidence>
<feature type="domain" description="HTH araC/xylS-type" evidence="4">
    <location>
        <begin position="208"/>
        <end position="306"/>
    </location>
</feature>
<reference evidence="5 6" key="1">
    <citation type="submission" date="2016-01" db="EMBL/GenBank/DDBJ databases">
        <title>High potential of lignocellulose degradation of a new Verrucomicrobia species.</title>
        <authorList>
            <person name="Wang Y."/>
            <person name="Shi Y."/>
            <person name="Qiu Z."/>
            <person name="Liu S."/>
            <person name="Yang H."/>
        </authorList>
    </citation>
    <scope>NUCLEOTIDE SEQUENCE [LARGE SCALE GENOMIC DNA]</scope>
    <source>
        <strain evidence="5 6">TSB47</strain>
    </source>
</reference>
<dbReference type="InterPro" id="IPR050204">
    <property type="entry name" value="AraC_XylS_family_regulators"/>
</dbReference>